<comment type="caution">
    <text evidence="2">The sequence shown here is derived from an EMBL/GenBank/DDBJ whole genome shotgun (WGS) entry which is preliminary data.</text>
</comment>
<dbReference type="PANTHER" id="PTHR14534">
    <property type="entry name" value="VACUOLAR IMPORT AND DEGRADATION PROTEIN 24"/>
    <property type="match status" value="1"/>
</dbReference>
<proteinExistence type="inferred from homology"/>
<gene>
    <name evidence="2" type="ORF">FBUS_11079</name>
</gene>
<comment type="similarity">
    <text evidence="1">Belongs to the GID4/VID24 family.</text>
</comment>
<dbReference type="EMBL" id="LUCM01002324">
    <property type="protein sequence ID" value="KAA0197532.1"/>
    <property type="molecule type" value="Genomic_DNA"/>
</dbReference>
<dbReference type="InterPro" id="IPR018618">
    <property type="entry name" value="GID4/10-like"/>
</dbReference>
<evidence type="ECO:0000313" key="3">
    <source>
        <dbReference type="Proteomes" id="UP000728185"/>
    </source>
</evidence>
<dbReference type="GO" id="GO:0045721">
    <property type="term" value="P:negative regulation of gluconeogenesis"/>
    <property type="evidence" value="ECO:0007669"/>
    <property type="project" value="TreeGrafter"/>
</dbReference>
<dbReference type="GO" id="GO:0007039">
    <property type="term" value="P:protein catabolic process in the vacuole"/>
    <property type="evidence" value="ECO:0007669"/>
    <property type="project" value="TreeGrafter"/>
</dbReference>
<protein>
    <submittedName>
        <fullName evidence="2">Glucose induced degradation protein 4</fullName>
    </submittedName>
</protein>
<dbReference type="PANTHER" id="PTHR14534:SF3">
    <property type="entry name" value="GID COMPLEX SUBUNIT 4 HOMOLOG"/>
    <property type="match status" value="1"/>
</dbReference>
<dbReference type="OrthoDB" id="62at2759"/>
<name>A0A8E0VJS1_9TREM</name>
<dbReference type="GO" id="GO:0006623">
    <property type="term" value="P:protein targeting to vacuole"/>
    <property type="evidence" value="ECO:0007669"/>
    <property type="project" value="TreeGrafter"/>
</dbReference>
<organism evidence="2 3">
    <name type="scientific">Fasciolopsis buskii</name>
    <dbReference type="NCBI Taxonomy" id="27845"/>
    <lineage>
        <taxon>Eukaryota</taxon>
        <taxon>Metazoa</taxon>
        <taxon>Spiralia</taxon>
        <taxon>Lophotrochozoa</taxon>
        <taxon>Platyhelminthes</taxon>
        <taxon>Trematoda</taxon>
        <taxon>Digenea</taxon>
        <taxon>Plagiorchiida</taxon>
        <taxon>Echinostomata</taxon>
        <taxon>Echinostomatoidea</taxon>
        <taxon>Fasciolidae</taxon>
        <taxon>Fasciolopsis</taxon>
    </lineage>
</organism>
<evidence type="ECO:0000256" key="1">
    <source>
        <dbReference type="ARBA" id="ARBA00061469"/>
    </source>
</evidence>
<sequence>MLGSFSVDLFPKDLPHTTITSCLHDGAVFKGTQRSKSKEYDVEVTIQDKIANGTSLGNIHSDSFNYSSLENSDTIFMRWKEKFALPRVKEVDGASYAGFYYIGFNKWNGEIFGYYYHVDCEKFQSLQLTYKPDDAPSSFQLR</sequence>
<dbReference type="Pfam" id="PF09783">
    <property type="entry name" value="Vac_ImportDeg"/>
    <property type="match status" value="1"/>
</dbReference>
<dbReference type="GO" id="GO:0034657">
    <property type="term" value="C:GID complex"/>
    <property type="evidence" value="ECO:0007669"/>
    <property type="project" value="TreeGrafter"/>
</dbReference>
<dbReference type="AlphaFoldDB" id="A0A8E0VJS1"/>
<reference evidence="2" key="1">
    <citation type="submission" date="2019-05" db="EMBL/GenBank/DDBJ databases">
        <title>Annotation for the trematode Fasciolopsis buski.</title>
        <authorList>
            <person name="Choi Y.-J."/>
        </authorList>
    </citation>
    <scope>NUCLEOTIDE SEQUENCE</scope>
    <source>
        <strain evidence="2">HT</strain>
        <tissue evidence="2">Whole worm</tissue>
    </source>
</reference>
<keyword evidence="3" id="KW-1185">Reference proteome</keyword>
<dbReference type="GO" id="GO:0043161">
    <property type="term" value="P:proteasome-mediated ubiquitin-dependent protein catabolic process"/>
    <property type="evidence" value="ECO:0007669"/>
    <property type="project" value="TreeGrafter"/>
</dbReference>
<evidence type="ECO:0000313" key="2">
    <source>
        <dbReference type="EMBL" id="KAA0197532.1"/>
    </source>
</evidence>
<dbReference type="Proteomes" id="UP000728185">
    <property type="component" value="Unassembled WGS sequence"/>
</dbReference>
<dbReference type="GO" id="GO:0005773">
    <property type="term" value="C:vacuole"/>
    <property type="evidence" value="ECO:0007669"/>
    <property type="project" value="GOC"/>
</dbReference>
<accession>A0A8E0VJS1</accession>